<keyword evidence="3" id="KW-1185">Reference proteome</keyword>
<proteinExistence type="predicted"/>
<dbReference type="AlphaFoldDB" id="A0A2T1NC28"/>
<accession>A0A2T1NC28</accession>
<dbReference type="Proteomes" id="UP000238426">
    <property type="component" value="Unassembled WGS sequence"/>
</dbReference>
<dbReference type="OrthoDB" id="1467310at2"/>
<dbReference type="EMBL" id="PXOQ01000007">
    <property type="protein sequence ID" value="PSG89990.1"/>
    <property type="molecule type" value="Genomic_DNA"/>
</dbReference>
<name>A0A2T1NC28_9FLAO</name>
<evidence type="ECO:0000313" key="2">
    <source>
        <dbReference type="EMBL" id="PSG89990.1"/>
    </source>
</evidence>
<reference evidence="2 3" key="1">
    <citation type="submission" date="2018-03" db="EMBL/GenBank/DDBJ databases">
        <title>Mesoflavibacter sp. HG37 and Mesoflavibacter sp. HG96 sp.nov., two marine bacteria isolated from seawater of Western Pacific Ocean.</title>
        <authorList>
            <person name="Cheng H."/>
            <person name="Wu Y.-H."/>
            <person name="Guo L.-L."/>
            <person name="Xu X.-W."/>
        </authorList>
    </citation>
    <scope>NUCLEOTIDE SEQUENCE [LARGE SCALE GENOMIC DNA]</scope>
    <source>
        <strain evidence="2 3">KCTC 32269</strain>
    </source>
</reference>
<keyword evidence="1" id="KW-0732">Signal</keyword>
<evidence type="ECO:0000256" key="1">
    <source>
        <dbReference type="SAM" id="SignalP"/>
    </source>
</evidence>
<dbReference type="RefSeq" id="WP_106462133.1">
    <property type="nucleotide sequence ID" value="NZ_PXOQ01000007.1"/>
</dbReference>
<feature type="signal peptide" evidence="1">
    <location>
        <begin position="1"/>
        <end position="18"/>
    </location>
</feature>
<protein>
    <submittedName>
        <fullName evidence="2">Nicotinic acid mononucleotide adenyltransferase</fullName>
    </submittedName>
</protein>
<sequence>MKNLIVLVLLLVGTSVFAQNERTLKFNEDTNLIEATYYNENGNIVQTGFYTKEGKLQGDWISYDNEGNKKVSAQYNNGEKTGKWFYWSKDTLNEVDYSNNTVANVNTWITKNSIADRELP</sequence>
<dbReference type="GO" id="GO:0016740">
    <property type="term" value="F:transferase activity"/>
    <property type="evidence" value="ECO:0007669"/>
    <property type="project" value="UniProtKB-KW"/>
</dbReference>
<dbReference type="SUPFAM" id="SSF82185">
    <property type="entry name" value="Histone H3 K4-specific methyltransferase SET7/9 N-terminal domain"/>
    <property type="match status" value="1"/>
</dbReference>
<comment type="caution">
    <text evidence="2">The sequence shown here is derived from an EMBL/GenBank/DDBJ whole genome shotgun (WGS) entry which is preliminary data.</text>
</comment>
<gene>
    <name evidence="2" type="ORF">C7H52_01595</name>
</gene>
<feature type="chain" id="PRO_5015665695" evidence="1">
    <location>
        <begin position="19"/>
        <end position="120"/>
    </location>
</feature>
<evidence type="ECO:0000313" key="3">
    <source>
        <dbReference type="Proteomes" id="UP000238426"/>
    </source>
</evidence>
<organism evidence="2 3">
    <name type="scientific">Aurantibacter aestuarii</name>
    <dbReference type="NCBI Taxonomy" id="1266046"/>
    <lineage>
        <taxon>Bacteria</taxon>
        <taxon>Pseudomonadati</taxon>
        <taxon>Bacteroidota</taxon>
        <taxon>Flavobacteriia</taxon>
        <taxon>Flavobacteriales</taxon>
        <taxon>Flavobacteriaceae</taxon>
        <taxon>Aurantibacter</taxon>
    </lineage>
</organism>
<keyword evidence="2" id="KW-0808">Transferase</keyword>
<dbReference type="Gene3D" id="2.20.110.10">
    <property type="entry name" value="Histone H3 K4-specific methyltransferase SET7/9 N-terminal domain"/>
    <property type="match status" value="1"/>
</dbReference>